<reference evidence="9" key="2">
    <citation type="submission" date="2023-01" db="EMBL/GenBank/DDBJ databases">
        <authorList>
            <person name="Petersen C."/>
        </authorList>
    </citation>
    <scope>NUCLEOTIDE SEQUENCE</scope>
    <source>
        <strain evidence="9">IBT 12815</strain>
    </source>
</reference>
<name>A0AAD6E919_9EURO</name>
<feature type="domain" description="Major facilitator superfamily (MFS) profile" evidence="8">
    <location>
        <begin position="66"/>
        <end position="496"/>
    </location>
</feature>
<dbReference type="SUPFAM" id="SSF103473">
    <property type="entry name" value="MFS general substrate transporter"/>
    <property type="match status" value="1"/>
</dbReference>
<keyword evidence="10" id="KW-1185">Reference proteome</keyword>
<dbReference type="GO" id="GO:0022857">
    <property type="term" value="F:transmembrane transporter activity"/>
    <property type="evidence" value="ECO:0007669"/>
    <property type="project" value="InterPro"/>
</dbReference>
<feature type="transmembrane region" description="Helical" evidence="7">
    <location>
        <begin position="297"/>
        <end position="316"/>
    </location>
</feature>
<feature type="transmembrane region" description="Helical" evidence="7">
    <location>
        <begin position="336"/>
        <end position="356"/>
    </location>
</feature>
<dbReference type="GeneID" id="81588321"/>
<feature type="region of interest" description="Disordered" evidence="6">
    <location>
        <begin position="1818"/>
        <end position="2014"/>
    </location>
</feature>
<dbReference type="InterPro" id="IPR011989">
    <property type="entry name" value="ARM-like"/>
</dbReference>
<dbReference type="Pfam" id="PF07690">
    <property type="entry name" value="MFS_1"/>
    <property type="match status" value="1"/>
</dbReference>
<feature type="transmembrane region" description="Helical" evidence="7">
    <location>
        <begin position="64"/>
        <end position="89"/>
    </location>
</feature>
<comment type="caution">
    <text evidence="9">The sequence shown here is derived from an EMBL/GenBank/DDBJ whole genome shotgun (WGS) entry which is preliminary data.</text>
</comment>
<reference evidence="9" key="1">
    <citation type="journal article" date="2023" name="IMA Fungus">
        <title>Comparative genomic study of the Penicillium genus elucidates a diverse pangenome and 15 lateral gene transfer events.</title>
        <authorList>
            <person name="Petersen C."/>
            <person name="Sorensen T."/>
            <person name="Nielsen M.R."/>
            <person name="Sondergaard T.E."/>
            <person name="Sorensen J.L."/>
            <person name="Fitzpatrick D.A."/>
            <person name="Frisvad J.C."/>
            <person name="Nielsen K.L."/>
        </authorList>
    </citation>
    <scope>NUCLEOTIDE SEQUENCE</scope>
    <source>
        <strain evidence="9">IBT 12815</strain>
    </source>
</reference>
<feature type="coiled-coil region" evidence="5">
    <location>
        <begin position="560"/>
        <end position="590"/>
    </location>
</feature>
<dbReference type="RefSeq" id="XP_056753864.1">
    <property type="nucleotide sequence ID" value="XM_056898079.1"/>
</dbReference>
<feature type="region of interest" description="Disordered" evidence="6">
    <location>
        <begin position="1"/>
        <end position="54"/>
    </location>
</feature>
<dbReference type="Pfam" id="PF20168">
    <property type="entry name" value="PDS5"/>
    <property type="match status" value="1"/>
</dbReference>
<dbReference type="CDD" id="cd19953">
    <property type="entry name" value="PDS5"/>
    <property type="match status" value="1"/>
</dbReference>
<evidence type="ECO:0000259" key="8">
    <source>
        <dbReference type="PROSITE" id="PS50850"/>
    </source>
</evidence>
<feature type="transmembrane region" description="Helical" evidence="7">
    <location>
        <begin position="402"/>
        <end position="421"/>
    </location>
</feature>
<feature type="transmembrane region" description="Helical" evidence="7">
    <location>
        <begin position="221"/>
        <end position="241"/>
    </location>
</feature>
<keyword evidence="2 7" id="KW-0812">Transmembrane</keyword>
<accession>A0AAD6E919</accession>
<sequence>MEQHGSIEGGITNVHEKSETDVDLENAVETPQKPEAPSADPNLVDWDGKDDPEHPQNYTNLRKWVITLTMSTMTVWITFASSVFSTATLVTAKEFNVSTEVMILGTSLVVFGFALGPLCWAPLSELYGRRIPLFSGYAIFAIFQIPVAVATNLETILVCRFLMGVFGCSPLAVVGGALADIWNPVDRAVAIALFSSATFMGPVLGPIVGGFITDSYLGWRWTAWITLIASGFFGLVAFFVVPETYGPVLLQKRAARLRTETNNSDLHAFLDLHKPTMSDIITKYLFRPFQMLVQEPILLAMTVYLALVYGILYLFFEAYPYSFGEIRGWTHEGVAALPFIGIIIGVFLGASLIIYTTKTRFARKLAKHGKVVPEERLVPMMIASVLLPIGLFWFGWTSSPHISWVPQVIAGVPIGLGILVIFMQGLNYIIDVYMMFANSAIAANTLIRSTMGGAFPLFATQMYRDLGVAWASSVLGFITLAMIPIPILFFIYGSRIRAMTSTQTPESKLSTSPVHVRTATIHDAFALSPRSFRGGGRLGLRSLSFNQPLSWRVGRSAIPIADLLERLQTLAQELRKLDQEEIDKESLRKVSQELASGNLLAHKDKGVRAWATCCIVDVLRLCAPDAPFTRNQLKDIFTCIVSSIIPALADPSNAYNAQHIYVLGSLAEVKSVVLMVDLDHPDSLIVPLFAGCFDIVSGSSKASTGEEVAKNVEFDMTRVLVTVIDESLVLAPEVVDIIVAQFLRVDPRVLDNSNKKGKRPDAPLDAKQDTLLLKDYPAAYNMAKAICQACPERMTSHISQYFNNVIIDASVPAGQTNGSKHARKPNLDDSDEEGEDIKELSKAHRLIRELWRACPEVLQNVIPQIEAELSAESVALRLLATQTIGDLAAGIGVAGPPPPPPMDPTTYPPVSLVDYDKIIPQPNVLLTPVSPKPFSQVHNSAYEAFLSRRLDKTPSVRAAWVTVVGRILLTSAGGSGLHESEEHSLVRNLASMLRDVDEKVRVAAVDTVGQFGLSQIVHKLSVDGGCSSPDSVLAILAERVKDRKPHVREHAMKILARMWAVAAGDIEQNTEPVVSLLKDAPSKIFDAFYTNDQEIHILIDRVLFETLLPLPYPPIKPKLSRGSSNQSQKQKDSQASEPEQETDVDKIRVRRILTLLRGLDEKARRVFFVMLARQLSMRSAVTLYLEACEKYNGGVVDKDEEQIKTQLSKIIESLSKTFPDASRASADLWKFAKVHDRRSYQLIRFTMAAVSDYRTVVKATKELQRRAQSANNSPLLETLTPLVYRCGSLIFNRSHIPAIMSLSRTDENGLANAAQEMLKQISSQNPEVLEAQVQEMCKDLEAQAPKASSAGDGSAEDILKACAGFAKKLPAKLPKERKFLQALANYALYSSSPHSAKHAVSILMATADRKEMYAKDLVHKCVEKWTYGSDRFLTRLAALSQLNILAPREADEESDAIISIAINQILLTNRTPEPDSEYNWSETVDDETKAKEWALKIIVNRLRAKDGADNEADFRAHAKPVYETLNKLVVGEGEISKKKDTPAAQKSRLRLLAAKSLLKLCASSTVCDGLLTPSDFNAVALVAQDPLLQVRSGFINHLKKKLVQKSHLSHRWYIVPCLLAFEPVHSLKESTLTWLRSRAAYFAQQAQASGKRTEQTMVMELIFSRLLSLLAYHPDYPSEDLDEATKLGDLTDFSQYILFYLSAVANEHNMSLIFHVGQRVKQFRDGITKSDEISTRLHTLSDLAQATIRRFADVYSQQHKFGGAAGATNILQTYPGKMGVPSSLFTSMSSHREAQDVADKNFLPDELDDLLDRVVRIAMKPRSNSTHASQGGSSKKRKPESLDANGKPSVSKKARKENSSRPARKSTSSISAAKPKRKSKNDDGWSSDGGAEGTTPASSRRRSVRGTAKPEVSYIDNDSDDADMEMAEWDNPDEKDDGEGEAEQESENEESQEMDDDQDVSEDVEPEASEKEPTPPPARKRGGKATAAKGDAKKPEAKKPKATSLPSRRSSRRG</sequence>
<feature type="compositionally biased region" description="Acidic residues" evidence="6">
    <location>
        <begin position="1917"/>
        <end position="1967"/>
    </location>
</feature>
<dbReference type="PROSITE" id="PS50850">
    <property type="entry name" value="MFS"/>
    <property type="match status" value="1"/>
</dbReference>
<dbReference type="GO" id="GO:0005886">
    <property type="term" value="C:plasma membrane"/>
    <property type="evidence" value="ECO:0007669"/>
    <property type="project" value="TreeGrafter"/>
</dbReference>
<dbReference type="InterPro" id="IPR011701">
    <property type="entry name" value="MFS"/>
</dbReference>
<evidence type="ECO:0000256" key="1">
    <source>
        <dbReference type="ARBA" id="ARBA00004141"/>
    </source>
</evidence>
<dbReference type="PANTHER" id="PTHR23502:SF47">
    <property type="entry name" value="MAJOR FACILITATOR SUPERFAMILY (MFS) PROFILE DOMAIN-CONTAINING PROTEIN-RELATED"/>
    <property type="match status" value="1"/>
</dbReference>
<dbReference type="InterPro" id="IPR016024">
    <property type="entry name" value="ARM-type_fold"/>
</dbReference>
<feature type="compositionally biased region" description="Polar residues" evidence="6">
    <location>
        <begin position="1822"/>
        <end position="1833"/>
    </location>
</feature>
<keyword evidence="3 7" id="KW-1133">Transmembrane helix</keyword>
<feature type="transmembrane region" description="Helical" evidence="7">
    <location>
        <begin position="131"/>
        <end position="149"/>
    </location>
</feature>
<feature type="transmembrane region" description="Helical" evidence="7">
    <location>
        <begin position="467"/>
        <end position="492"/>
    </location>
</feature>
<feature type="region of interest" description="Disordered" evidence="6">
    <location>
        <begin position="1118"/>
        <end position="1142"/>
    </location>
</feature>
<evidence type="ECO:0000313" key="10">
    <source>
        <dbReference type="Proteomes" id="UP001213799"/>
    </source>
</evidence>
<organism evidence="9 10">
    <name type="scientific">Penicillium hordei</name>
    <dbReference type="NCBI Taxonomy" id="40994"/>
    <lineage>
        <taxon>Eukaryota</taxon>
        <taxon>Fungi</taxon>
        <taxon>Dikarya</taxon>
        <taxon>Ascomycota</taxon>
        <taxon>Pezizomycotina</taxon>
        <taxon>Eurotiomycetes</taxon>
        <taxon>Eurotiomycetidae</taxon>
        <taxon>Eurotiales</taxon>
        <taxon>Aspergillaceae</taxon>
        <taxon>Penicillium</taxon>
    </lineage>
</organism>
<protein>
    <submittedName>
        <fullName evidence="9">Armadillo-like helical</fullName>
    </submittedName>
</protein>
<evidence type="ECO:0000256" key="7">
    <source>
        <dbReference type="SAM" id="Phobius"/>
    </source>
</evidence>
<dbReference type="CDD" id="cd17323">
    <property type="entry name" value="MFS_Tpo1_MDR_like"/>
    <property type="match status" value="1"/>
</dbReference>
<gene>
    <name evidence="9" type="ORF">N7537_007022</name>
</gene>
<evidence type="ECO:0000256" key="2">
    <source>
        <dbReference type="ARBA" id="ARBA00022692"/>
    </source>
</evidence>
<dbReference type="Gene3D" id="1.25.10.10">
    <property type="entry name" value="Leucine-rich Repeat Variant"/>
    <property type="match status" value="1"/>
</dbReference>
<dbReference type="PANTHER" id="PTHR23502">
    <property type="entry name" value="MAJOR FACILITATOR SUPERFAMILY"/>
    <property type="match status" value="1"/>
</dbReference>
<feature type="region of interest" description="Disordered" evidence="6">
    <location>
        <begin position="813"/>
        <end position="836"/>
    </location>
</feature>
<comment type="subcellular location">
    <subcellularLocation>
        <location evidence="1">Membrane</location>
        <topology evidence="1">Multi-pass membrane protein</topology>
    </subcellularLocation>
</comment>
<feature type="transmembrane region" description="Helical" evidence="7">
    <location>
        <begin position="189"/>
        <end position="209"/>
    </location>
</feature>
<feature type="transmembrane region" description="Helical" evidence="7">
    <location>
        <begin position="377"/>
        <end position="396"/>
    </location>
</feature>
<proteinExistence type="predicted"/>
<evidence type="ECO:0000256" key="4">
    <source>
        <dbReference type="ARBA" id="ARBA00023136"/>
    </source>
</evidence>
<dbReference type="FunFam" id="1.20.1250.20:FF:000011">
    <property type="entry name" value="MFS multidrug transporter, putative"/>
    <property type="match status" value="1"/>
</dbReference>
<evidence type="ECO:0000256" key="3">
    <source>
        <dbReference type="ARBA" id="ARBA00022989"/>
    </source>
</evidence>
<feature type="compositionally biased region" description="Basic and acidic residues" evidence="6">
    <location>
        <begin position="1990"/>
        <end position="1999"/>
    </location>
</feature>
<evidence type="ECO:0000256" key="5">
    <source>
        <dbReference type="SAM" id="Coils"/>
    </source>
</evidence>
<evidence type="ECO:0000313" key="9">
    <source>
        <dbReference type="EMBL" id="KAJ5604066.1"/>
    </source>
</evidence>
<feature type="transmembrane region" description="Helical" evidence="7">
    <location>
        <begin position="101"/>
        <end position="119"/>
    </location>
</feature>
<dbReference type="InterPro" id="IPR020846">
    <property type="entry name" value="MFS_dom"/>
</dbReference>
<dbReference type="SUPFAM" id="SSF48371">
    <property type="entry name" value="ARM repeat"/>
    <property type="match status" value="1"/>
</dbReference>
<dbReference type="InterPro" id="IPR036259">
    <property type="entry name" value="MFS_trans_sf"/>
</dbReference>
<dbReference type="Gene3D" id="1.20.1250.20">
    <property type="entry name" value="MFS general substrate transporter like domains"/>
    <property type="match status" value="1"/>
</dbReference>
<dbReference type="Proteomes" id="UP001213799">
    <property type="component" value="Unassembled WGS sequence"/>
</dbReference>
<feature type="transmembrane region" description="Helical" evidence="7">
    <location>
        <begin position="161"/>
        <end position="182"/>
    </location>
</feature>
<dbReference type="EMBL" id="JAQJAE010000003">
    <property type="protein sequence ID" value="KAJ5604066.1"/>
    <property type="molecule type" value="Genomic_DNA"/>
</dbReference>
<keyword evidence="5" id="KW-0175">Coiled coil</keyword>
<keyword evidence="4 7" id="KW-0472">Membrane</keyword>
<evidence type="ECO:0000256" key="6">
    <source>
        <dbReference type="SAM" id="MobiDB-lite"/>
    </source>
</evidence>